<sequence>YYMDILPRKSFYKVDPDVWDLYAGYAGLMKCGGQNEFLRYLVLQHKEHTETMTPDELKKVVNSYLEQA</sequence>
<proteinExistence type="predicted"/>
<accession>A0A0F8YHM4</accession>
<feature type="non-terminal residue" evidence="1">
    <location>
        <position position="1"/>
    </location>
</feature>
<protein>
    <submittedName>
        <fullName evidence="1">Uncharacterized protein</fullName>
    </submittedName>
</protein>
<gene>
    <name evidence="1" type="ORF">LCGC14_2895940</name>
</gene>
<dbReference type="AlphaFoldDB" id="A0A0F8YHM4"/>
<reference evidence="1" key="1">
    <citation type="journal article" date="2015" name="Nature">
        <title>Complex archaea that bridge the gap between prokaryotes and eukaryotes.</title>
        <authorList>
            <person name="Spang A."/>
            <person name="Saw J.H."/>
            <person name="Jorgensen S.L."/>
            <person name="Zaremba-Niedzwiedzka K."/>
            <person name="Martijn J."/>
            <person name="Lind A.E."/>
            <person name="van Eijk R."/>
            <person name="Schleper C."/>
            <person name="Guy L."/>
            <person name="Ettema T.J."/>
        </authorList>
    </citation>
    <scope>NUCLEOTIDE SEQUENCE</scope>
</reference>
<name>A0A0F8YHM4_9ZZZZ</name>
<comment type="caution">
    <text evidence="1">The sequence shown here is derived from an EMBL/GenBank/DDBJ whole genome shotgun (WGS) entry which is preliminary data.</text>
</comment>
<dbReference type="EMBL" id="LAZR01056880">
    <property type="protein sequence ID" value="KKK73230.1"/>
    <property type="molecule type" value="Genomic_DNA"/>
</dbReference>
<organism evidence="1">
    <name type="scientific">marine sediment metagenome</name>
    <dbReference type="NCBI Taxonomy" id="412755"/>
    <lineage>
        <taxon>unclassified sequences</taxon>
        <taxon>metagenomes</taxon>
        <taxon>ecological metagenomes</taxon>
    </lineage>
</organism>
<evidence type="ECO:0000313" key="1">
    <source>
        <dbReference type="EMBL" id="KKK73230.1"/>
    </source>
</evidence>